<evidence type="ECO:0000313" key="1">
    <source>
        <dbReference type="EMBL" id="BAR59721.1"/>
    </source>
</evidence>
<reference evidence="1 2" key="1">
    <citation type="submission" date="2014-11" db="EMBL/GenBank/DDBJ databases">
        <title>Symbiosis island explosion on the genome of extra-slow-growing strains of soybean bradyrhizobia with massive insertion sequences.</title>
        <authorList>
            <person name="Iida T."/>
            <person name="Minamisawa K."/>
        </authorList>
    </citation>
    <scope>NUCLEOTIDE SEQUENCE [LARGE SCALE GENOMIC DNA]</scope>
    <source>
        <strain evidence="1 2">NK6</strain>
    </source>
</reference>
<dbReference type="AlphaFoldDB" id="A0A0E4BSK6"/>
<organism evidence="1 2">
    <name type="scientific">Bradyrhizobium diazoefficiens</name>
    <dbReference type="NCBI Taxonomy" id="1355477"/>
    <lineage>
        <taxon>Bacteria</taxon>
        <taxon>Pseudomonadati</taxon>
        <taxon>Pseudomonadota</taxon>
        <taxon>Alphaproteobacteria</taxon>
        <taxon>Hyphomicrobiales</taxon>
        <taxon>Nitrobacteraceae</taxon>
        <taxon>Bradyrhizobium</taxon>
    </lineage>
</organism>
<evidence type="ECO:0000313" key="2">
    <source>
        <dbReference type="Proteomes" id="UP000063308"/>
    </source>
</evidence>
<gene>
    <name evidence="1" type="ORF">NK6_6569</name>
</gene>
<accession>A0A0E4BSK6</accession>
<dbReference type="Proteomes" id="UP000063308">
    <property type="component" value="Chromosome"/>
</dbReference>
<sequence length="46" mass="4943">MCLAYSNDGATYADRVGRFVDVTSEDGRLVDAQGLTVEDFGLVDNS</sequence>
<protein>
    <submittedName>
        <fullName evidence="1">Uncharacterized protein</fullName>
    </submittedName>
</protein>
<dbReference type="EMBL" id="AP014685">
    <property type="protein sequence ID" value="BAR59721.1"/>
    <property type="molecule type" value="Genomic_DNA"/>
</dbReference>
<name>A0A0E4BSK6_9BRAD</name>
<proteinExistence type="predicted"/>